<evidence type="ECO:0000256" key="2">
    <source>
        <dbReference type="ARBA" id="ARBA00004906"/>
    </source>
</evidence>
<dbReference type="Proteomes" id="UP000275078">
    <property type="component" value="Unassembled WGS sequence"/>
</dbReference>
<sequence>MTDDAYADIDDPRAMELESIACIFPELDRTGPFSFTLQTDPKPEPPLRVRFRNSRIIRTLNYLPPVKLSVSLPDGYPDEAPPTTSIEADWLPKSVKAEVERQVSDVWNEQGPGEVVYSIIDVLQQLGEEAFKLGQNERNGIWHPLLDELHDILIPYNERRKKEEFDSGTFDCGICLEPKKGVSCYRMEHCGHVFCKACLLDMYNYAITTGEINSVHCPDLDCSKPKKLPVQPAEAAETNGTTDASKPKPTNASVKPTLHPSELTAIGLDPAQITRYESLKRKLYLDSDPTTALCPRSWCQGPTPEKPKPLVLVIDNTPPEILAELNRRRALALKNPPPDPSSKLAICSTCSYAFCLKCESSWHGAAKICRAKNHAPTLEELANERWIAENTSPCPNCEASVVKAYGCNHMTCKCGAHFCFLCGSFLNEAHVYRHWNTPGKECYQRLFEGAVEEEGGWGWGLRSCICIDDGDWEGDVHLGVGGFFVDILEDWEGLDCIPKLALFLYK</sequence>
<keyword evidence="8" id="KW-0833">Ubl conjugation pathway</keyword>
<dbReference type="AlphaFoldDB" id="A0A3N4HWE7"/>
<dbReference type="SMART" id="SM00184">
    <property type="entry name" value="RING"/>
    <property type="match status" value="2"/>
</dbReference>
<evidence type="ECO:0000256" key="10">
    <source>
        <dbReference type="ARBA" id="ARBA00044508"/>
    </source>
</evidence>
<dbReference type="InterPro" id="IPR047548">
    <property type="entry name" value="Rcat_RBR_RNF14"/>
</dbReference>
<comment type="pathway">
    <text evidence="2">Protein modification; protein ubiquitination.</text>
</comment>
<protein>
    <recommendedName>
        <fullName evidence="3">RBR-type E3 ubiquitin transferase</fullName>
        <ecNumber evidence="3">2.3.2.31</ecNumber>
    </recommendedName>
</protein>
<dbReference type="EMBL" id="ML119727">
    <property type="protein sequence ID" value="RPA77426.1"/>
    <property type="molecule type" value="Genomic_DNA"/>
</dbReference>
<keyword evidence="9" id="KW-0862">Zinc</keyword>
<evidence type="ECO:0000256" key="3">
    <source>
        <dbReference type="ARBA" id="ARBA00012251"/>
    </source>
</evidence>
<dbReference type="PROSITE" id="PS00518">
    <property type="entry name" value="ZF_RING_1"/>
    <property type="match status" value="1"/>
</dbReference>
<proteinExistence type="inferred from homology"/>
<evidence type="ECO:0000256" key="1">
    <source>
        <dbReference type="ARBA" id="ARBA00001798"/>
    </source>
</evidence>
<dbReference type="GO" id="GO:0008270">
    <property type="term" value="F:zinc ion binding"/>
    <property type="evidence" value="ECO:0007669"/>
    <property type="project" value="UniProtKB-KW"/>
</dbReference>
<feature type="domain" description="RING-type" evidence="15">
    <location>
        <begin position="168"/>
        <end position="446"/>
    </location>
</feature>
<dbReference type="CDD" id="cd20354">
    <property type="entry name" value="Rcat_RBR_RNF14"/>
    <property type="match status" value="1"/>
</dbReference>
<dbReference type="SUPFAM" id="SSF57850">
    <property type="entry name" value="RING/U-box"/>
    <property type="match status" value="2"/>
</dbReference>
<evidence type="ECO:0000313" key="17">
    <source>
        <dbReference type="Proteomes" id="UP000275078"/>
    </source>
</evidence>
<dbReference type="InterPro" id="IPR031127">
    <property type="entry name" value="E3_UB_ligase_RBR"/>
</dbReference>
<evidence type="ECO:0000259" key="14">
    <source>
        <dbReference type="PROSITE" id="PS50908"/>
    </source>
</evidence>
<dbReference type="PROSITE" id="PS51873">
    <property type="entry name" value="TRIAD"/>
    <property type="match status" value="1"/>
</dbReference>
<dbReference type="InterPro" id="IPR001841">
    <property type="entry name" value="Znf_RING"/>
</dbReference>
<dbReference type="InterPro" id="IPR006575">
    <property type="entry name" value="RWD_dom"/>
</dbReference>
<dbReference type="SUPFAM" id="SSF54495">
    <property type="entry name" value="UBC-like"/>
    <property type="match status" value="1"/>
</dbReference>
<comment type="similarity">
    <text evidence="10">Belongs to the RBR family. RNF14 subfamily.</text>
</comment>
<keyword evidence="6" id="KW-0677">Repeat</keyword>
<dbReference type="Pfam" id="PF26200">
    <property type="entry name" value="Rcat_RNF216"/>
    <property type="match status" value="1"/>
</dbReference>
<dbReference type="InterPro" id="IPR017907">
    <property type="entry name" value="Znf_RING_CS"/>
</dbReference>
<organism evidence="16 17">
    <name type="scientific">Ascobolus immersus RN42</name>
    <dbReference type="NCBI Taxonomy" id="1160509"/>
    <lineage>
        <taxon>Eukaryota</taxon>
        <taxon>Fungi</taxon>
        <taxon>Dikarya</taxon>
        <taxon>Ascomycota</taxon>
        <taxon>Pezizomycotina</taxon>
        <taxon>Pezizomycetes</taxon>
        <taxon>Pezizales</taxon>
        <taxon>Ascobolaceae</taxon>
        <taxon>Ascobolus</taxon>
    </lineage>
</organism>
<dbReference type="EC" id="2.3.2.31" evidence="3"/>
<dbReference type="InterPro" id="IPR044066">
    <property type="entry name" value="TRIAD_supradom"/>
</dbReference>
<dbReference type="InterPro" id="IPR018957">
    <property type="entry name" value="Znf_C3HC4_RING-type"/>
</dbReference>
<evidence type="ECO:0000313" key="16">
    <source>
        <dbReference type="EMBL" id="RPA77426.1"/>
    </source>
</evidence>
<dbReference type="Pfam" id="PF00097">
    <property type="entry name" value="zf-C3HC4"/>
    <property type="match status" value="1"/>
</dbReference>
<evidence type="ECO:0000256" key="5">
    <source>
        <dbReference type="ARBA" id="ARBA00022723"/>
    </source>
</evidence>
<dbReference type="Gene3D" id="3.10.110.10">
    <property type="entry name" value="Ubiquitin Conjugating Enzyme"/>
    <property type="match status" value="1"/>
</dbReference>
<dbReference type="STRING" id="1160509.A0A3N4HWE7"/>
<name>A0A3N4HWE7_ASCIM</name>
<dbReference type="Gene3D" id="3.30.40.10">
    <property type="entry name" value="Zinc/RING finger domain, C3HC4 (zinc finger)"/>
    <property type="match status" value="1"/>
</dbReference>
<evidence type="ECO:0000256" key="12">
    <source>
        <dbReference type="SAM" id="MobiDB-lite"/>
    </source>
</evidence>
<evidence type="ECO:0000256" key="11">
    <source>
        <dbReference type="PROSITE-ProRule" id="PRU00175"/>
    </source>
</evidence>
<gene>
    <name evidence="16" type="ORF">BJ508DRAFT_212894</name>
</gene>
<dbReference type="InterPro" id="IPR002867">
    <property type="entry name" value="IBR_dom"/>
</dbReference>
<feature type="domain" description="RWD" evidence="14">
    <location>
        <begin position="15"/>
        <end position="130"/>
    </location>
</feature>
<dbReference type="GO" id="GO:0061630">
    <property type="term" value="F:ubiquitin protein ligase activity"/>
    <property type="evidence" value="ECO:0007669"/>
    <property type="project" value="UniProtKB-EC"/>
</dbReference>
<evidence type="ECO:0000256" key="8">
    <source>
        <dbReference type="ARBA" id="ARBA00022786"/>
    </source>
</evidence>
<comment type="catalytic activity">
    <reaction evidence="1">
        <text>[E2 ubiquitin-conjugating enzyme]-S-ubiquitinyl-L-cysteine + [acceptor protein]-L-lysine = [E2 ubiquitin-conjugating enzyme]-L-cysteine + [acceptor protein]-N(6)-ubiquitinyl-L-lysine.</text>
        <dbReference type="EC" id="2.3.2.31"/>
    </reaction>
</comment>
<evidence type="ECO:0000256" key="6">
    <source>
        <dbReference type="ARBA" id="ARBA00022737"/>
    </source>
</evidence>
<dbReference type="InterPro" id="IPR013083">
    <property type="entry name" value="Znf_RING/FYVE/PHD"/>
</dbReference>
<dbReference type="Gene3D" id="1.20.120.1750">
    <property type="match status" value="1"/>
</dbReference>
<dbReference type="FunFam" id="3.30.40.10:FF:000416">
    <property type="entry name" value="RBR-type E3 ubiquitin transferase"/>
    <property type="match status" value="1"/>
</dbReference>
<dbReference type="GO" id="GO:0016567">
    <property type="term" value="P:protein ubiquitination"/>
    <property type="evidence" value="ECO:0007669"/>
    <property type="project" value="InterPro"/>
</dbReference>
<dbReference type="PANTHER" id="PTHR11685">
    <property type="entry name" value="RBR FAMILY RING FINGER AND IBR DOMAIN-CONTAINING"/>
    <property type="match status" value="1"/>
</dbReference>
<feature type="compositionally biased region" description="Polar residues" evidence="12">
    <location>
        <begin position="238"/>
        <end position="254"/>
    </location>
</feature>
<dbReference type="CDD" id="cd23820">
    <property type="entry name" value="RWD_RNF14"/>
    <property type="match status" value="1"/>
</dbReference>
<evidence type="ECO:0000256" key="9">
    <source>
        <dbReference type="ARBA" id="ARBA00022833"/>
    </source>
</evidence>
<reference evidence="16 17" key="1">
    <citation type="journal article" date="2018" name="Nat. Ecol. Evol.">
        <title>Pezizomycetes genomes reveal the molecular basis of ectomycorrhizal truffle lifestyle.</title>
        <authorList>
            <person name="Murat C."/>
            <person name="Payen T."/>
            <person name="Noel B."/>
            <person name="Kuo A."/>
            <person name="Morin E."/>
            <person name="Chen J."/>
            <person name="Kohler A."/>
            <person name="Krizsan K."/>
            <person name="Balestrini R."/>
            <person name="Da Silva C."/>
            <person name="Montanini B."/>
            <person name="Hainaut M."/>
            <person name="Levati E."/>
            <person name="Barry K.W."/>
            <person name="Belfiori B."/>
            <person name="Cichocki N."/>
            <person name="Clum A."/>
            <person name="Dockter R.B."/>
            <person name="Fauchery L."/>
            <person name="Guy J."/>
            <person name="Iotti M."/>
            <person name="Le Tacon F."/>
            <person name="Lindquist E.A."/>
            <person name="Lipzen A."/>
            <person name="Malagnac F."/>
            <person name="Mello A."/>
            <person name="Molinier V."/>
            <person name="Miyauchi S."/>
            <person name="Poulain J."/>
            <person name="Riccioni C."/>
            <person name="Rubini A."/>
            <person name="Sitrit Y."/>
            <person name="Splivallo R."/>
            <person name="Traeger S."/>
            <person name="Wang M."/>
            <person name="Zifcakova L."/>
            <person name="Wipf D."/>
            <person name="Zambonelli A."/>
            <person name="Paolocci F."/>
            <person name="Nowrousian M."/>
            <person name="Ottonello S."/>
            <person name="Baldrian P."/>
            <person name="Spatafora J.W."/>
            <person name="Henrissat B."/>
            <person name="Nagy L.G."/>
            <person name="Aury J.M."/>
            <person name="Wincker P."/>
            <person name="Grigoriev I.V."/>
            <person name="Bonfante P."/>
            <person name="Martin F.M."/>
        </authorList>
    </citation>
    <scope>NUCLEOTIDE SEQUENCE [LARGE SCALE GENOMIC DNA]</scope>
    <source>
        <strain evidence="16 17">RN42</strain>
    </source>
</reference>
<dbReference type="OrthoDB" id="1431934at2759"/>
<feature type="domain" description="RING-type" evidence="13">
    <location>
        <begin position="172"/>
        <end position="218"/>
    </location>
</feature>
<evidence type="ECO:0000259" key="15">
    <source>
        <dbReference type="PROSITE" id="PS51873"/>
    </source>
</evidence>
<evidence type="ECO:0000256" key="4">
    <source>
        <dbReference type="ARBA" id="ARBA00022679"/>
    </source>
</evidence>
<keyword evidence="17" id="KW-1185">Reference proteome</keyword>
<keyword evidence="7 11" id="KW-0863">Zinc-finger</keyword>
<accession>A0A3N4HWE7</accession>
<keyword evidence="5" id="KW-0479">Metal-binding</keyword>
<evidence type="ECO:0000256" key="7">
    <source>
        <dbReference type="ARBA" id="ARBA00022771"/>
    </source>
</evidence>
<dbReference type="Pfam" id="PF05773">
    <property type="entry name" value="RWD"/>
    <property type="match status" value="1"/>
</dbReference>
<feature type="region of interest" description="Disordered" evidence="12">
    <location>
        <begin position="231"/>
        <end position="259"/>
    </location>
</feature>
<dbReference type="PROSITE" id="PS50089">
    <property type="entry name" value="ZF_RING_2"/>
    <property type="match status" value="1"/>
</dbReference>
<keyword evidence="4" id="KW-0808">Transferase</keyword>
<dbReference type="InterPro" id="IPR016135">
    <property type="entry name" value="UBQ-conjugating_enzyme/RWD"/>
</dbReference>
<dbReference type="SMART" id="SM00591">
    <property type="entry name" value="RWD"/>
    <property type="match status" value="1"/>
</dbReference>
<dbReference type="Pfam" id="PF01485">
    <property type="entry name" value="IBR"/>
    <property type="match status" value="1"/>
</dbReference>
<evidence type="ECO:0000259" key="13">
    <source>
        <dbReference type="PROSITE" id="PS50089"/>
    </source>
</evidence>
<dbReference type="SMART" id="SM00647">
    <property type="entry name" value="IBR"/>
    <property type="match status" value="2"/>
</dbReference>
<dbReference type="PROSITE" id="PS50908">
    <property type="entry name" value="RWD"/>
    <property type="match status" value="1"/>
</dbReference>